<evidence type="ECO:0000256" key="3">
    <source>
        <dbReference type="ARBA" id="ARBA00012895"/>
    </source>
</evidence>
<evidence type="ECO:0000259" key="9">
    <source>
        <dbReference type="PROSITE" id="PS52040"/>
    </source>
</evidence>
<protein>
    <recommendedName>
        <fullName evidence="3">DNA topoisomerase (ATP-hydrolyzing)</fullName>
        <ecNumber evidence="3">5.6.2.2</ecNumber>
    </recommendedName>
</protein>
<dbReference type="SUPFAM" id="SSF56719">
    <property type="entry name" value="Type II DNA topoisomerase"/>
    <property type="match status" value="1"/>
</dbReference>
<dbReference type="GO" id="GO:0005524">
    <property type="term" value="F:ATP binding"/>
    <property type="evidence" value="ECO:0007669"/>
    <property type="project" value="InterPro"/>
</dbReference>
<dbReference type="InterPro" id="IPR050220">
    <property type="entry name" value="Type_II_DNA_Topoisomerases"/>
</dbReference>
<feature type="domain" description="Topo IIA-type catalytic" evidence="9">
    <location>
        <begin position="1"/>
        <end position="223"/>
    </location>
</feature>
<name>A0A455U7Q7_9GAMM</name>
<organism evidence="10 11">
    <name type="scientific">Vreelandella sulfidaeris</name>
    <dbReference type="NCBI Taxonomy" id="115553"/>
    <lineage>
        <taxon>Bacteria</taxon>
        <taxon>Pseudomonadati</taxon>
        <taxon>Pseudomonadota</taxon>
        <taxon>Gammaproteobacteria</taxon>
        <taxon>Oceanospirillales</taxon>
        <taxon>Halomonadaceae</taxon>
        <taxon>Vreelandella</taxon>
    </lineage>
</organism>
<evidence type="ECO:0000256" key="6">
    <source>
        <dbReference type="ARBA" id="ARBA00023235"/>
    </source>
</evidence>
<evidence type="ECO:0000313" key="11">
    <source>
        <dbReference type="Proteomes" id="UP000320231"/>
    </source>
</evidence>
<dbReference type="EC" id="5.6.2.2" evidence="3"/>
<keyword evidence="4" id="KW-0799">Topoisomerase</keyword>
<reference evidence="10 11" key="1">
    <citation type="journal article" date="2019" name="Microbiol. Resour. Announc.">
        <title>Complete Genome Sequence of Halomonas sulfidaeris Strain Esulfide1 Isolated from a Metal Sulfide Rock at a Depth of 2,200 Meters, Obtained Using Nanopore Sequencing.</title>
        <authorList>
            <person name="Saito M."/>
            <person name="Nishigata A."/>
            <person name="Galipon J."/>
            <person name="Arakawa K."/>
        </authorList>
    </citation>
    <scope>NUCLEOTIDE SEQUENCE [LARGE SCALE GENOMIC DNA]</scope>
    <source>
        <strain evidence="10 11">ATCC BAA-803</strain>
    </source>
</reference>
<gene>
    <name evidence="10" type="ORF">HSBAA_28730</name>
</gene>
<dbReference type="Gene3D" id="3.30.1360.40">
    <property type="match status" value="1"/>
</dbReference>
<evidence type="ECO:0000256" key="4">
    <source>
        <dbReference type="ARBA" id="ARBA00023029"/>
    </source>
</evidence>
<comment type="caution">
    <text evidence="7">Lacks conserved residue(s) required for the propagation of feature annotation.</text>
</comment>
<keyword evidence="6" id="KW-0413">Isomerase</keyword>
<dbReference type="InterPro" id="IPR002205">
    <property type="entry name" value="Topo_IIA_dom_A"/>
</dbReference>
<dbReference type="GO" id="GO:0006265">
    <property type="term" value="P:DNA topological change"/>
    <property type="evidence" value="ECO:0007669"/>
    <property type="project" value="InterPro"/>
</dbReference>
<dbReference type="Proteomes" id="UP000320231">
    <property type="component" value="Chromosome"/>
</dbReference>
<dbReference type="FunFam" id="3.30.1360.40:FF:000002">
    <property type="entry name" value="DNA gyrase subunit A"/>
    <property type="match status" value="1"/>
</dbReference>
<dbReference type="AlphaFoldDB" id="A0A455U7Q7"/>
<accession>A0A455U7Q7</accession>
<dbReference type="GO" id="GO:0003677">
    <property type="term" value="F:DNA binding"/>
    <property type="evidence" value="ECO:0007669"/>
    <property type="project" value="UniProtKB-UniRule"/>
</dbReference>
<comment type="similarity">
    <text evidence="2">Belongs to the type II topoisomerase GyrA/ParC subunit family.</text>
</comment>
<proteinExistence type="inferred from homology"/>
<dbReference type="InterPro" id="IPR013760">
    <property type="entry name" value="Topo_IIA-like_dom_sf"/>
</dbReference>
<sequence>MDNYDGTERIPAVLPTKVPNLLINGSSGIAVGMATNIPPHNMREVIDGCLALIDDYTLSVDDLMEYIPGPDFPTGAIINGRAGILSAYRTGRGRIYVRACHTIEHHDKTGRDHIIITELPYQVNKARLIEKIAELVKEKKIEGIAELRDESDKDGLRVVIEIKRGESGEVVVNNLFAQTQLQNVFGINMVALENGQPRTPQSERNAGSLYSPPARSGDPAYTV</sequence>
<evidence type="ECO:0000256" key="5">
    <source>
        <dbReference type="ARBA" id="ARBA00023125"/>
    </source>
</evidence>
<dbReference type="Gene3D" id="3.90.199.10">
    <property type="entry name" value="Topoisomerase II, domain 5"/>
    <property type="match status" value="1"/>
</dbReference>
<comment type="catalytic activity">
    <reaction evidence="1">
        <text>ATP-dependent breakage, passage and rejoining of double-stranded DNA.</text>
        <dbReference type="EC" id="5.6.2.2"/>
    </reaction>
</comment>
<dbReference type="Pfam" id="PF00521">
    <property type="entry name" value="DNA_topoisoIV"/>
    <property type="match status" value="1"/>
</dbReference>
<evidence type="ECO:0000256" key="2">
    <source>
        <dbReference type="ARBA" id="ARBA00008263"/>
    </source>
</evidence>
<feature type="region of interest" description="Disordered" evidence="8">
    <location>
        <begin position="195"/>
        <end position="223"/>
    </location>
</feature>
<dbReference type="GO" id="GO:0009330">
    <property type="term" value="C:DNA topoisomerase type II (double strand cut, ATP-hydrolyzing) complex"/>
    <property type="evidence" value="ECO:0007669"/>
    <property type="project" value="TreeGrafter"/>
</dbReference>
<dbReference type="EMBL" id="AP019514">
    <property type="protein sequence ID" value="BBI61567.1"/>
    <property type="molecule type" value="Genomic_DNA"/>
</dbReference>
<dbReference type="PROSITE" id="PS52040">
    <property type="entry name" value="TOPO_IIA"/>
    <property type="match status" value="1"/>
</dbReference>
<feature type="compositionally biased region" description="Polar residues" evidence="8">
    <location>
        <begin position="196"/>
        <end position="205"/>
    </location>
</feature>
<evidence type="ECO:0000313" key="10">
    <source>
        <dbReference type="EMBL" id="BBI61567.1"/>
    </source>
</evidence>
<dbReference type="GO" id="GO:0003918">
    <property type="term" value="F:DNA topoisomerase type II (double strand cut, ATP-hydrolyzing) activity"/>
    <property type="evidence" value="ECO:0007669"/>
    <property type="project" value="UniProtKB-EC"/>
</dbReference>
<evidence type="ECO:0000256" key="8">
    <source>
        <dbReference type="SAM" id="MobiDB-lite"/>
    </source>
</evidence>
<dbReference type="SMART" id="SM00434">
    <property type="entry name" value="TOP4c"/>
    <property type="match status" value="1"/>
</dbReference>
<dbReference type="GO" id="GO:0005737">
    <property type="term" value="C:cytoplasm"/>
    <property type="evidence" value="ECO:0007669"/>
    <property type="project" value="TreeGrafter"/>
</dbReference>
<evidence type="ECO:0000256" key="7">
    <source>
        <dbReference type="PROSITE-ProRule" id="PRU01384"/>
    </source>
</evidence>
<evidence type="ECO:0000256" key="1">
    <source>
        <dbReference type="ARBA" id="ARBA00000185"/>
    </source>
</evidence>
<dbReference type="PANTHER" id="PTHR43493:SF5">
    <property type="entry name" value="DNA GYRASE SUBUNIT A, CHLOROPLASTIC_MITOCHONDRIAL"/>
    <property type="match status" value="1"/>
</dbReference>
<dbReference type="InterPro" id="IPR013758">
    <property type="entry name" value="Topo_IIA_A/C_ab"/>
</dbReference>
<dbReference type="PANTHER" id="PTHR43493">
    <property type="entry name" value="DNA GYRASE/TOPOISOMERASE SUBUNIT A"/>
    <property type="match status" value="1"/>
</dbReference>
<dbReference type="KEGG" id="hsr:HSBAA_28730"/>
<keyword evidence="5 7" id="KW-0238">DNA-binding</keyword>